<reference evidence="1 2" key="1">
    <citation type="journal article" date="2014" name="J. Biotechnol.">
        <title>Complete genome sequence of the actinobacterium Amycolatopsis japonica MG417-CF17(T) (=DSM 44213T) producing (S,S)-N,N'-ethylenediaminedisuccinic acid.</title>
        <authorList>
            <person name="Stegmann E."/>
            <person name="Albersmeier A."/>
            <person name="Spohn M."/>
            <person name="Gert H."/>
            <person name="Weber T."/>
            <person name="Wohlleben W."/>
            <person name="Kalinowski J."/>
            <person name="Ruckert C."/>
        </authorList>
    </citation>
    <scope>NUCLEOTIDE SEQUENCE [LARGE SCALE GENOMIC DNA]</scope>
    <source>
        <strain evidence="2">MG417-CF17 (DSM 44213)</strain>
    </source>
</reference>
<proteinExistence type="predicted"/>
<name>A0A075URZ4_9PSEU</name>
<dbReference type="HOGENOM" id="CLU_076339_0_0_11"/>
<dbReference type="KEGG" id="aja:AJAP_14325"/>
<gene>
    <name evidence="1" type="ORF">AJAP_14325</name>
</gene>
<dbReference type="SUPFAM" id="SSF56112">
    <property type="entry name" value="Protein kinase-like (PK-like)"/>
    <property type="match status" value="1"/>
</dbReference>
<evidence type="ECO:0000313" key="2">
    <source>
        <dbReference type="Proteomes" id="UP000028492"/>
    </source>
</evidence>
<dbReference type="RefSeq" id="WP_038511548.1">
    <property type="nucleotide sequence ID" value="NZ_CP008953.1"/>
</dbReference>
<protein>
    <submittedName>
        <fullName evidence="1">Uncharacterized protein</fullName>
    </submittedName>
</protein>
<organism evidence="1 2">
    <name type="scientific">Amycolatopsis japonica</name>
    <dbReference type="NCBI Taxonomy" id="208439"/>
    <lineage>
        <taxon>Bacteria</taxon>
        <taxon>Bacillati</taxon>
        <taxon>Actinomycetota</taxon>
        <taxon>Actinomycetes</taxon>
        <taxon>Pseudonocardiales</taxon>
        <taxon>Pseudonocardiaceae</taxon>
        <taxon>Amycolatopsis</taxon>
        <taxon>Amycolatopsis japonica group</taxon>
    </lineage>
</organism>
<sequence>MITDEQRAARTARAVAAAVSAGRDLGITVTEPEVLYDVFSVIVRLAPSPVVVRVPTVLPRTTTPETQLTDQRRELAVAGWLGEKGLPVVKPSPLAPAEPVQRDGFSMTFWELIEFVEDANLAVEHSAELVAKLHATLRDYPGELAFLNGLDPFIPDGLAQLEGRPDLLDAADLDRARREWEVFRPLLESEEAFAKAFPNATVQPVHGDSPGYNLIVTTEGELYSDFELVNRGPIERDLAFNGPEGIAAYNAAAVELGLREVDEDVLRTFEALGLLQVIACLSMAPELPMLVDGMKPMIDQWRATPFAGGLA</sequence>
<dbReference type="Proteomes" id="UP000028492">
    <property type="component" value="Chromosome"/>
</dbReference>
<keyword evidence="2" id="KW-1185">Reference proteome</keyword>
<dbReference type="STRING" id="208439.AJAP_14325"/>
<evidence type="ECO:0000313" key="1">
    <source>
        <dbReference type="EMBL" id="AIG75743.1"/>
    </source>
</evidence>
<dbReference type="AlphaFoldDB" id="A0A075URZ4"/>
<dbReference type="InterPro" id="IPR011009">
    <property type="entry name" value="Kinase-like_dom_sf"/>
</dbReference>
<dbReference type="eggNOG" id="COG0510">
    <property type="taxonomic scope" value="Bacteria"/>
</dbReference>
<dbReference type="EMBL" id="CP008953">
    <property type="protein sequence ID" value="AIG75743.1"/>
    <property type="molecule type" value="Genomic_DNA"/>
</dbReference>
<accession>A0A075URZ4</accession>